<evidence type="ECO:0000256" key="1">
    <source>
        <dbReference type="SAM" id="Phobius"/>
    </source>
</evidence>
<dbReference type="Proteomes" id="UP000027265">
    <property type="component" value="Unassembled WGS sequence"/>
</dbReference>
<gene>
    <name evidence="2" type="ORF">JAAARDRAFT_584109</name>
</gene>
<keyword evidence="3" id="KW-1185">Reference proteome</keyword>
<proteinExistence type="predicted"/>
<keyword evidence="1" id="KW-1133">Transmembrane helix</keyword>
<protein>
    <submittedName>
        <fullName evidence="2">Uncharacterized protein</fullName>
    </submittedName>
</protein>
<evidence type="ECO:0000313" key="2">
    <source>
        <dbReference type="EMBL" id="KDQ50408.1"/>
    </source>
</evidence>
<evidence type="ECO:0000313" key="3">
    <source>
        <dbReference type="Proteomes" id="UP000027265"/>
    </source>
</evidence>
<dbReference type="AlphaFoldDB" id="A0A067P688"/>
<accession>A0A067P688</accession>
<name>A0A067P688_9AGAM</name>
<keyword evidence="1" id="KW-0472">Membrane</keyword>
<dbReference type="InParanoid" id="A0A067P688"/>
<dbReference type="OrthoDB" id="5427664at2759"/>
<dbReference type="HOGENOM" id="CLU_1185164_0_0_1"/>
<reference evidence="3" key="1">
    <citation type="journal article" date="2014" name="Proc. Natl. Acad. Sci. U.S.A.">
        <title>Extensive sampling of basidiomycete genomes demonstrates inadequacy of the white-rot/brown-rot paradigm for wood decay fungi.</title>
        <authorList>
            <person name="Riley R."/>
            <person name="Salamov A.A."/>
            <person name="Brown D.W."/>
            <person name="Nagy L.G."/>
            <person name="Floudas D."/>
            <person name="Held B.W."/>
            <person name="Levasseur A."/>
            <person name="Lombard V."/>
            <person name="Morin E."/>
            <person name="Otillar R."/>
            <person name="Lindquist E.A."/>
            <person name="Sun H."/>
            <person name="LaButti K.M."/>
            <person name="Schmutz J."/>
            <person name="Jabbour D."/>
            <person name="Luo H."/>
            <person name="Baker S.E."/>
            <person name="Pisabarro A.G."/>
            <person name="Walton J.D."/>
            <person name="Blanchette R.A."/>
            <person name="Henrissat B."/>
            <person name="Martin F."/>
            <person name="Cullen D."/>
            <person name="Hibbett D.S."/>
            <person name="Grigoriev I.V."/>
        </authorList>
    </citation>
    <scope>NUCLEOTIDE SEQUENCE [LARGE SCALE GENOMIC DNA]</scope>
    <source>
        <strain evidence="3">MUCL 33604</strain>
    </source>
</reference>
<organism evidence="2 3">
    <name type="scientific">Jaapia argillacea MUCL 33604</name>
    <dbReference type="NCBI Taxonomy" id="933084"/>
    <lineage>
        <taxon>Eukaryota</taxon>
        <taxon>Fungi</taxon>
        <taxon>Dikarya</taxon>
        <taxon>Basidiomycota</taxon>
        <taxon>Agaricomycotina</taxon>
        <taxon>Agaricomycetes</taxon>
        <taxon>Agaricomycetidae</taxon>
        <taxon>Jaapiales</taxon>
        <taxon>Jaapiaceae</taxon>
        <taxon>Jaapia</taxon>
    </lineage>
</organism>
<dbReference type="EMBL" id="KL197760">
    <property type="protein sequence ID" value="KDQ50408.1"/>
    <property type="molecule type" value="Genomic_DNA"/>
</dbReference>
<feature type="transmembrane region" description="Helical" evidence="1">
    <location>
        <begin position="102"/>
        <end position="122"/>
    </location>
</feature>
<sequence length="234" mass="26587">MNTISLVDALVVNMLTSCIFMDPVEGYVAVDIAPLTSQLRIRVFGSFKHCVQFITTCAFTLVVWSRLKTFGTTEQCNLNNVVKFPIFGISVKVAKAIWLRDIIFTAISLALFGFVWGGLSMVKANNILVKRLPILREGLDDDEDDDASERVLNPFEKAYLFRILLHVLPQLGIHIYTIVSIEQTLHRNNVFNQAEQWTFGQTLSMLLLLQPLLDMWSAFPNSLLWRGFTVGWDE</sequence>
<keyword evidence="1" id="KW-0812">Transmembrane</keyword>